<evidence type="ECO:0000256" key="1">
    <source>
        <dbReference type="ARBA" id="ARBA00004571"/>
    </source>
</evidence>
<dbReference type="AlphaFoldDB" id="A0A1W6K615"/>
<dbReference type="Gene3D" id="2.40.160.10">
    <property type="entry name" value="Porin"/>
    <property type="match status" value="1"/>
</dbReference>
<feature type="domain" description="Porin" evidence="5">
    <location>
        <begin position="16"/>
        <end position="345"/>
    </location>
</feature>
<dbReference type="Proteomes" id="UP000193100">
    <property type="component" value="Chromosome"/>
</dbReference>
<evidence type="ECO:0000313" key="6">
    <source>
        <dbReference type="EMBL" id="ARM82854.1"/>
    </source>
</evidence>
<feature type="signal peptide" evidence="4">
    <location>
        <begin position="1"/>
        <end position="27"/>
    </location>
</feature>
<sequence length="367" mass="38897">MNNNNFRKSGLAIAMAGAMSVSAGANAAIEVYNEDGTSFSVDGYFNAFYVNRDDKLNDTRNSDVKMGFLPNTIGFNFSKEMGDLTLGGRSSFWSTINDSLQSPTDTAIDVRQLYATVDGSFGQVLIGKDFGLYARSNIFLDEILMGFGSPGAATGVSFGNIRTGYPYPNPSAQITYRTPDMGGLKVAAGIFEPANTTPGAESEQSAPRFEAEVTYSADLNGLALTGWVNGRHQSSENATTEVDSQGLGYGLKASVAGLSLTASGFTSEGDVPVLLTDAALTSEEDADGYLLQGSYTLGANRLVLSYGETDSDQGDFETENTSVAVFHDVNSNFKLVAEYNMFEQTTKSTGADAAEFDTLALGAVITF</sequence>
<organism evidence="6 7">
    <name type="scientific">Marinobacter salarius</name>
    <dbReference type="NCBI Taxonomy" id="1420917"/>
    <lineage>
        <taxon>Bacteria</taxon>
        <taxon>Pseudomonadati</taxon>
        <taxon>Pseudomonadota</taxon>
        <taxon>Gammaproteobacteria</taxon>
        <taxon>Pseudomonadales</taxon>
        <taxon>Marinobacteraceae</taxon>
        <taxon>Marinobacter</taxon>
    </lineage>
</organism>
<evidence type="ECO:0000256" key="3">
    <source>
        <dbReference type="ARBA" id="ARBA00023136"/>
    </source>
</evidence>
<keyword evidence="2 4" id="KW-0732">Signal</keyword>
<dbReference type="GeneID" id="77254745"/>
<dbReference type="SUPFAM" id="SSF56935">
    <property type="entry name" value="Porins"/>
    <property type="match status" value="1"/>
</dbReference>
<keyword evidence="3" id="KW-0472">Membrane</keyword>
<dbReference type="GO" id="GO:0009279">
    <property type="term" value="C:cell outer membrane"/>
    <property type="evidence" value="ECO:0007669"/>
    <property type="project" value="UniProtKB-SubCell"/>
</dbReference>
<reference evidence="6 7" key="1">
    <citation type="submission" date="2017-04" db="EMBL/GenBank/DDBJ databases">
        <title>Genome Sequence of Marinobacter salarius strain SMR5 Isolated from a culture of the Diatom Skeletonema marinoi.</title>
        <authorList>
            <person name="Topel M."/>
            <person name="Pinder M.I.M."/>
            <person name="Johansson O.N."/>
            <person name="Kourtchenko O."/>
            <person name="Godhe A."/>
            <person name="Clarke A.K."/>
        </authorList>
    </citation>
    <scope>NUCLEOTIDE SEQUENCE [LARGE SCALE GENOMIC DNA]</scope>
    <source>
        <strain evidence="6 7">SMR5</strain>
    </source>
</reference>
<evidence type="ECO:0000256" key="4">
    <source>
        <dbReference type="SAM" id="SignalP"/>
    </source>
</evidence>
<dbReference type="PANTHER" id="PTHR34501:SF2">
    <property type="entry name" value="OUTER MEMBRANE PORIN F-RELATED"/>
    <property type="match status" value="1"/>
</dbReference>
<gene>
    <name evidence="6" type="ORF">MARSALSMR5_00757</name>
</gene>
<evidence type="ECO:0000313" key="7">
    <source>
        <dbReference type="Proteomes" id="UP000193100"/>
    </source>
</evidence>
<dbReference type="RefSeq" id="WP_085678912.1">
    <property type="nucleotide sequence ID" value="NZ_CP020931.1"/>
</dbReference>
<dbReference type="Pfam" id="PF13609">
    <property type="entry name" value="Porin_4"/>
    <property type="match status" value="1"/>
</dbReference>
<evidence type="ECO:0000256" key="2">
    <source>
        <dbReference type="ARBA" id="ARBA00022729"/>
    </source>
</evidence>
<dbReference type="InterPro" id="IPR023614">
    <property type="entry name" value="Porin_dom_sf"/>
</dbReference>
<dbReference type="EMBL" id="CP020931">
    <property type="protein sequence ID" value="ARM82854.1"/>
    <property type="molecule type" value="Genomic_DNA"/>
</dbReference>
<protein>
    <submittedName>
        <fullName evidence="6">Gram-negative porin</fullName>
    </submittedName>
</protein>
<dbReference type="InterPro" id="IPR050298">
    <property type="entry name" value="Gram-neg_bact_OMP"/>
</dbReference>
<comment type="subcellular location">
    <subcellularLocation>
        <location evidence="1">Cell outer membrane</location>
        <topology evidence="1">Multi-pass membrane protein</topology>
    </subcellularLocation>
</comment>
<feature type="chain" id="PRO_5012348419" evidence="4">
    <location>
        <begin position="28"/>
        <end position="367"/>
    </location>
</feature>
<dbReference type="InterPro" id="IPR033900">
    <property type="entry name" value="Gram_neg_porin_domain"/>
</dbReference>
<dbReference type="GO" id="GO:0015288">
    <property type="term" value="F:porin activity"/>
    <property type="evidence" value="ECO:0007669"/>
    <property type="project" value="InterPro"/>
</dbReference>
<proteinExistence type="predicted"/>
<accession>A0A1W6K615</accession>
<name>A0A1W6K615_9GAMM</name>
<dbReference type="PANTHER" id="PTHR34501">
    <property type="entry name" value="PROTEIN YDDL-RELATED"/>
    <property type="match status" value="1"/>
</dbReference>
<evidence type="ECO:0000259" key="5">
    <source>
        <dbReference type="Pfam" id="PF13609"/>
    </source>
</evidence>